<sequence length="140" mass="16061">MYYGCHYFTQKSTCHAFYFILFFIAHSSLAFGYRSCLHIRSMNSTECFEFGLYHSKSGISLLCNAYKLVCSLKSISARACSSIIWQDFEATTVSLLNLIFAQHISTNSTKLIPCTNYRRWLSITHRCSPSVSALIKLMFF</sequence>
<name>A0A9P9GDH7_FUSRE</name>
<feature type="transmembrane region" description="Helical" evidence="1">
    <location>
        <begin position="16"/>
        <end position="33"/>
    </location>
</feature>
<reference evidence="2" key="1">
    <citation type="journal article" date="2021" name="Nat. Commun.">
        <title>Genetic determinants of endophytism in the Arabidopsis root mycobiome.</title>
        <authorList>
            <person name="Mesny F."/>
            <person name="Miyauchi S."/>
            <person name="Thiergart T."/>
            <person name="Pickel B."/>
            <person name="Atanasova L."/>
            <person name="Karlsson M."/>
            <person name="Huettel B."/>
            <person name="Barry K.W."/>
            <person name="Haridas S."/>
            <person name="Chen C."/>
            <person name="Bauer D."/>
            <person name="Andreopoulos W."/>
            <person name="Pangilinan J."/>
            <person name="LaButti K."/>
            <person name="Riley R."/>
            <person name="Lipzen A."/>
            <person name="Clum A."/>
            <person name="Drula E."/>
            <person name="Henrissat B."/>
            <person name="Kohler A."/>
            <person name="Grigoriev I.V."/>
            <person name="Martin F.M."/>
            <person name="Hacquard S."/>
        </authorList>
    </citation>
    <scope>NUCLEOTIDE SEQUENCE</scope>
    <source>
        <strain evidence="2">MPI-CAGE-AT-0023</strain>
    </source>
</reference>
<evidence type="ECO:0000313" key="2">
    <source>
        <dbReference type="EMBL" id="KAH7237543.1"/>
    </source>
</evidence>
<keyword evidence="1" id="KW-1133">Transmembrane helix</keyword>
<organism evidence="2 3">
    <name type="scientific">Fusarium redolens</name>
    <dbReference type="NCBI Taxonomy" id="48865"/>
    <lineage>
        <taxon>Eukaryota</taxon>
        <taxon>Fungi</taxon>
        <taxon>Dikarya</taxon>
        <taxon>Ascomycota</taxon>
        <taxon>Pezizomycotina</taxon>
        <taxon>Sordariomycetes</taxon>
        <taxon>Hypocreomycetidae</taxon>
        <taxon>Hypocreales</taxon>
        <taxon>Nectriaceae</taxon>
        <taxon>Fusarium</taxon>
        <taxon>Fusarium redolens species complex</taxon>
    </lineage>
</organism>
<keyword evidence="3" id="KW-1185">Reference proteome</keyword>
<keyword evidence="1" id="KW-0472">Membrane</keyword>
<dbReference type="Proteomes" id="UP000720189">
    <property type="component" value="Unassembled WGS sequence"/>
</dbReference>
<dbReference type="AlphaFoldDB" id="A0A9P9GDH7"/>
<accession>A0A9P9GDH7</accession>
<dbReference type="EMBL" id="JAGMUX010000015">
    <property type="protein sequence ID" value="KAH7237543.1"/>
    <property type="molecule type" value="Genomic_DNA"/>
</dbReference>
<dbReference type="GeneID" id="70214752"/>
<dbReference type="RefSeq" id="XP_046045402.1">
    <property type="nucleotide sequence ID" value="XM_046184798.1"/>
</dbReference>
<proteinExistence type="predicted"/>
<evidence type="ECO:0000313" key="3">
    <source>
        <dbReference type="Proteomes" id="UP000720189"/>
    </source>
</evidence>
<comment type="caution">
    <text evidence="2">The sequence shown here is derived from an EMBL/GenBank/DDBJ whole genome shotgun (WGS) entry which is preliminary data.</text>
</comment>
<gene>
    <name evidence="2" type="ORF">BKA55DRAFT_122689</name>
</gene>
<protein>
    <submittedName>
        <fullName evidence="2">Uncharacterized protein</fullName>
    </submittedName>
</protein>
<keyword evidence="1" id="KW-0812">Transmembrane</keyword>
<evidence type="ECO:0000256" key="1">
    <source>
        <dbReference type="SAM" id="Phobius"/>
    </source>
</evidence>